<name>A0A9Q0R8B8_ANAIG</name>
<dbReference type="GO" id="GO:0070545">
    <property type="term" value="C:PeBoW complex"/>
    <property type="evidence" value="ECO:0007669"/>
    <property type="project" value="TreeGrafter"/>
</dbReference>
<dbReference type="GO" id="GO:0000463">
    <property type="term" value="P:maturation of LSU-rRNA from tricistronic rRNA transcript (SSU-rRNA, 5.8S rRNA, LSU-rRNA)"/>
    <property type="evidence" value="ECO:0007669"/>
    <property type="project" value="TreeGrafter"/>
</dbReference>
<reference evidence="3" key="1">
    <citation type="submission" date="2022-10" db="EMBL/GenBank/DDBJ databases">
        <title>Novel sulphate-reducing endosymbionts in the free-living metamonad Anaeramoeba.</title>
        <authorList>
            <person name="Jerlstrom-Hultqvist J."/>
            <person name="Cepicka I."/>
            <person name="Gallot-Lavallee L."/>
            <person name="Salas-Leiva D."/>
            <person name="Curtis B.A."/>
            <person name="Zahonova K."/>
            <person name="Pipaliya S."/>
            <person name="Dacks J."/>
            <person name="Roger A.J."/>
        </authorList>
    </citation>
    <scope>NUCLEOTIDE SEQUENCE</scope>
    <source>
        <strain evidence="3">BMAN</strain>
    </source>
</reference>
<comment type="subcellular location">
    <subcellularLocation>
        <location evidence="1">Nucleus</location>
    </subcellularLocation>
</comment>
<dbReference type="OrthoDB" id="10264910at2759"/>
<dbReference type="EMBL" id="JAPDFW010000097">
    <property type="protein sequence ID" value="KAJ5070213.1"/>
    <property type="molecule type" value="Genomic_DNA"/>
</dbReference>
<evidence type="ECO:0000256" key="1">
    <source>
        <dbReference type="ARBA" id="ARBA00004123"/>
    </source>
</evidence>
<comment type="caution">
    <text evidence="3">The sequence shown here is derived from an EMBL/GenBank/DDBJ whole genome shotgun (WGS) entry which is preliminary data.</text>
</comment>
<feature type="coiled-coil region" evidence="2">
    <location>
        <begin position="255"/>
        <end position="308"/>
    </location>
</feature>
<dbReference type="Proteomes" id="UP001149090">
    <property type="component" value="Unassembled WGS sequence"/>
</dbReference>
<proteinExistence type="predicted"/>
<evidence type="ECO:0000313" key="4">
    <source>
        <dbReference type="Proteomes" id="UP001149090"/>
    </source>
</evidence>
<dbReference type="AlphaFoldDB" id="A0A9Q0R8B8"/>
<evidence type="ECO:0000313" key="3">
    <source>
        <dbReference type="EMBL" id="KAJ5070213.1"/>
    </source>
</evidence>
<accession>A0A9Q0R8B8</accession>
<keyword evidence="2" id="KW-0175">Coiled coil</keyword>
<protein>
    <submittedName>
        <fullName evidence="3">Pescadillo</fullName>
    </submittedName>
</protein>
<dbReference type="InterPro" id="IPR010613">
    <property type="entry name" value="PES"/>
</dbReference>
<gene>
    <name evidence="3" type="ORF">M0811_11060</name>
</gene>
<sequence>MGRRKQKKPVIESKYLTRGQALRKLQLSLTEFRRLCILKGIFPRQPKKKGSGKVYYSIKDIKFLSHEPIIKKFREFNSFYKKIKKAIGKKEFQKIKSMESNLPTYTLHHIVKERYPTFIDALRDLDDCITLISLFAILPSSSMVPANRTQNCQKLYCEFLNYIIKTHSLRKVFVSIKGIYFQVEIKSQLITWITPHQFTQHPPKNIDFRVMLTFLELYEAILKFVNHELFYSINLRYPPEFDQEKLSNGDLLGALILLNENENQNQNENENQNQNEIENENENQIENQKLMRERIKTLEQKLISVEKNEAINVQNEEKNQKENQGLDQEVEQNFSKKWKKMKMNQQENNTNKHKNKERKRFQRLPLEFVIRSFGGKVGWQGEGSEFGKMMKNNTSNCGSVNELILLPVEDYAPEVKPPSPFISFVKDHIVENQIRNKQPKTSVLIKMMRKTQLAKAVMTRKQRIAFNKAQRISSKTKFY</sequence>
<dbReference type="PANTHER" id="PTHR12221:SF6">
    <property type="entry name" value="PESCADILLO HOMOLOG"/>
    <property type="match status" value="1"/>
</dbReference>
<evidence type="ECO:0000256" key="2">
    <source>
        <dbReference type="SAM" id="Coils"/>
    </source>
</evidence>
<dbReference type="PANTHER" id="PTHR12221">
    <property type="entry name" value="PESCADILLO - RELATED"/>
    <property type="match status" value="1"/>
</dbReference>
<dbReference type="GO" id="GO:0003723">
    <property type="term" value="F:RNA binding"/>
    <property type="evidence" value="ECO:0007669"/>
    <property type="project" value="TreeGrafter"/>
</dbReference>
<dbReference type="Pfam" id="PF06732">
    <property type="entry name" value="Pescadillo_N"/>
    <property type="match status" value="1"/>
</dbReference>
<keyword evidence="4" id="KW-1185">Reference proteome</keyword>
<organism evidence="3 4">
    <name type="scientific">Anaeramoeba ignava</name>
    <name type="common">Anaerobic marine amoeba</name>
    <dbReference type="NCBI Taxonomy" id="1746090"/>
    <lineage>
        <taxon>Eukaryota</taxon>
        <taxon>Metamonada</taxon>
        <taxon>Anaeramoebidae</taxon>
        <taxon>Anaeramoeba</taxon>
    </lineage>
</organism>